<evidence type="ECO:0000256" key="5">
    <source>
        <dbReference type="RuleBase" id="RU362059"/>
    </source>
</evidence>
<dbReference type="PANTHER" id="PTHR48043:SF145">
    <property type="entry name" value="FI06409P-RELATED"/>
    <property type="match status" value="1"/>
</dbReference>
<dbReference type="InterPro" id="IPR035595">
    <property type="entry name" value="UDP_glycos_trans_CS"/>
</dbReference>
<evidence type="ECO:0000256" key="4">
    <source>
        <dbReference type="RuleBase" id="RU003718"/>
    </source>
</evidence>
<keyword evidence="7" id="KW-1185">Reference proteome</keyword>
<comment type="caution">
    <text evidence="6">The sequence shown here is derived from an EMBL/GenBank/DDBJ whole genome shotgun (WGS) entry which is preliminary data.</text>
</comment>
<gene>
    <name evidence="6" type="ORF">PACLA_8A040104</name>
</gene>
<dbReference type="Pfam" id="PF00201">
    <property type="entry name" value="UDPGT"/>
    <property type="match status" value="1"/>
</dbReference>
<dbReference type="Gene3D" id="3.40.50.2000">
    <property type="entry name" value="Glycogen Phosphorylase B"/>
    <property type="match status" value="2"/>
</dbReference>
<keyword evidence="3 4" id="KW-0808">Transferase</keyword>
<evidence type="ECO:0000256" key="2">
    <source>
        <dbReference type="ARBA" id="ARBA00022676"/>
    </source>
</evidence>
<reference evidence="6" key="1">
    <citation type="submission" date="2020-04" db="EMBL/GenBank/DDBJ databases">
        <authorList>
            <person name="Alioto T."/>
            <person name="Alioto T."/>
            <person name="Gomez Garrido J."/>
        </authorList>
    </citation>
    <scope>NUCLEOTIDE SEQUENCE</scope>
    <source>
        <strain evidence="6">A484AB</strain>
    </source>
</reference>
<sequence>MAGAIKQTVSLVVVLFTVGKCCSGANILILGMPFYSHLFGPANLGQFLQTQGHNVLLAIPPQLKGKLENRGIKLLLYHSLGEFPEDRLLRESILNGYFTTTSLLQSIMVQSKGTDMTQRVQQIATKIVTDVNLLKNIENFKPDLIMLDSGPTAVMFTLIPYKLNIPFIMIGNEEFPQCTRVPILPTVFPYKNYPYTDHMTFLQRITNTLKYLQTYQKYPYINLSLIHEYVPEKPYISPIDLQAKALLWIVTEHSVLSYNSPIMPNVRRVAHLQTLVRKPLPPEFQSFIESTDNGIIIVSFGTVLASVPPQVKDNFLAAFGQTKYKFIIQSALPQNNQSDKFMFRKWLPQYDLLCHQKTKLFITHCGANGIQEALIARVPIIGFPVFADQPHNAGILVRKGYGLKLDLRSFSVQELVSAIEEVTVNPSYKAKVEKASAILKSERVPPIEEAAFWINHVLTFGGDHLRSYAQDIPLWKYFGLDIIAFFFILWHVFVYLLIILFKCCFSHCCGRKEKLKDE</sequence>
<dbReference type="InterPro" id="IPR050271">
    <property type="entry name" value="UDP-glycosyltransferase"/>
</dbReference>
<proteinExistence type="inferred from homology"/>
<name>A0A7D9J4W4_PARCT</name>
<comment type="catalytic activity">
    <reaction evidence="5">
        <text>glucuronate acceptor + UDP-alpha-D-glucuronate = acceptor beta-D-glucuronoside + UDP + H(+)</text>
        <dbReference type="Rhea" id="RHEA:21032"/>
        <dbReference type="ChEBI" id="CHEBI:15378"/>
        <dbReference type="ChEBI" id="CHEBI:58052"/>
        <dbReference type="ChEBI" id="CHEBI:58223"/>
        <dbReference type="ChEBI" id="CHEBI:132367"/>
        <dbReference type="ChEBI" id="CHEBI:132368"/>
        <dbReference type="EC" id="2.4.1.17"/>
    </reaction>
</comment>
<dbReference type="CDD" id="cd03784">
    <property type="entry name" value="GT1_Gtf-like"/>
    <property type="match status" value="1"/>
</dbReference>
<keyword evidence="5" id="KW-1133">Transmembrane helix</keyword>
<dbReference type="Proteomes" id="UP001152795">
    <property type="component" value="Unassembled WGS sequence"/>
</dbReference>
<organism evidence="6 7">
    <name type="scientific">Paramuricea clavata</name>
    <name type="common">Red gorgonian</name>
    <name type="synonym">Violescent sea-whip</name>
    <dbReference type="NCBI Taxonomy" id="317549"/>
    <lineage>
        <taxon>Eukaryota</taxon>
        <taxon>Metazoa</taxon>
        <taxon>Cnidaria</taxon>
        <taxon>Anthozoa</taxon>
        <taxon>Octocorallia</taxon>
        <taxon>Malacalcyonacea</taxon>
        <taxon>Plexauridae</taxon>
        <taxon>Paramuricea</taxon>
    </lineage>
</organism>
<accession>A0A7D9J4W4</accession>
<dbReference type="PROSITE" id="PS00375">
    <property type="entry name" value="UDPGT"/>
    <property type="match status" value="1"/>
</dbReference>
<dbReference type="FunFam" id="3.40.50.2000:FF:000021">
    <property type="entry name" value="UDP-glucuronosyltransferase"/>
    <property type="match status" value="1"/>
</dbReference>
<dbReference type="AlphaFoldDB" id="A0A7D9J4W4"/>
<evidence type="ECO:0000256" key="3">
    <source>
        <dbReference type="ARBA" id="ARBA00022679"/>
    </source>
</evidence>
<comment type="similarity">
    <text evidence="1 4">Belongs to the UDP-glycosyltransferase family.</text>
</comment>
<evidence type="ECO:0000313" key="7">
    <source>
        <dbReference type="Proteomes" id="UP001152795"/>
    </source>
</evidence>
<dbReference type="GO" id="GO:0016020">
    <property type="term" value="C:membrane"/>
    <property type="evidence" value="ECO:0007669"/>
    <property type="project" value="UniProtKB-SubCell"/>
</dbReference>
<evidence type="ECO:0000256" key="1">
    <source>
        <dbReference type="ARBA" id="ARBA00009995"/>
    </source>
</evidence>
<feature type="transmembrane region" description="Helical" evidence="5">
    <location>
        <begin position="482"/>
        <end position="505"/>
    </location>
</feature>
<keyword evidence="5" id="KW-0472">Membrane</keyword>
<dbReference type="GO" id="GO:0015020">
    <property type="term" value="F:glucuronosyltransferase activity"/>
    <property type="evidence" value="ECO:0007669"/>
    <property type="project" value="UniProtKB-EC"/>
</dbReference>
<dbReference type="InterPro" id="IPR002213">
    <property type="entry name" value="UDP_glucos_trans"/>
</dbReference>
<dbReference type="OrthoDB" id="5835829at2759"/>
<protein>
    <recommendedName>
        <fullName evidence="5">UDP-glucuronosyltransferase</fullName>
        <ecNumber evidence="5">2.4.1.17</ecNumber>
    </recommendedName>
</protein>
<keyword evidence="5" id="KW-0812">Transmembrane</keyword>
<evidence type="ECO:0000313" key="6">
    <source>
        <dbReference type="EMBL" id="CAB4021936.1"/>
    </source>
</evidence>
<dbReference type="EC" id="2.4.1.17" evidence="5"/>
<keyword evidence="2 4" id="KW-0328">Glycosyltransferase</keyword>
<comment type="subcellular location">
    <subcellularLocation>
        <location evidence="5">Membrane</location>
        <topology evidence="5">Single-pass membrane protein</topology>
    </subcellularLocation>
</comment>
<dbReference type="SUPFAM" id="SSF53756">
    <property type="entry name" value="UDP-Glycosyltransferase/glycogen phosphorylase"/>
    <property type="match status" value="1"/>
</dbReference>
<dbReference type="PANTHER" id="PTHR48043">
    <property type="entry name" value="EG:EG0003.4 PROTEIN-RELATED"/>
    <property type="match status" value="1"/>
</dbReference>
<dbReference type="EMBL" id="CACRXK020011721">
    <property type="protein sequence ID" value="CAB4021936.1"/>
    <property type="molecule type" value="Genomic_DNA"/>
</dbReference>